<dbReference type="PANTHER" id="PTHR30483">
    <property type="entry name" value="LEUCINE-SPECIFIC-BINDING PROTEIN"/>
    <property type="match status" value="1"/>
</dbReference>
<dbReference type="InterPro" id="IPR028082">
    <property type="entry name" value="Peripla_BP_I"/>
</dbReference>
<comment type="similarity">
    <text evidence="1">Belongs to the leucine-binding protein family.</text>
</comment>
<dbReference type="RefSeq" id="WP_171219596.1">
    <property type="nucleotide sequence ID" value="NZ_JABEPP010000005.1"/>
</dbReference>
<keyword evidence="7" id="KW-1185">Reference proteome</keyword>
<dbReference type="Proteomes" id="UP000564885">
    <property type="component" value="Unassembled WGS sequence"/>
</dbReference>
<dbReference type="AlphaFoldDB" id="A0A849IJK7"/>
<dbReference type="Pfam" id="PF13458">
    <property type="entry name" value="Peripla_BP_6"/>
    <property type="match status" value="1"/>
</dbReference>
<dbReference type="CDD" id="cd06327">
    <property type="entry name" value="PBP1_SBP-like"/>
    <property type="match status" value="1"/>
</dbReference>
<dbReference type="GO" id="GO:0006865">
    <property type="term" value="P:amino acid transport"/>
    <property type="evidence" value="ECO:0007669"/>
    <property type="project" value="UniProtKB-KW"/>
</dbReference>
<keyword evidence="3" id="KW-0029">Amino-acid transport</keyword>
<dbReference type="PANTHER" id="PTHR30483:SF6">
    <property type="entry name" value="PERIPLASMIC BINDING PROTEIN OF ABC TRANSPORTER FOR NATURAL AMINO ACIDS"/>
    <property type="match status" value="1"/>
</dbReference>
<dbReference type="EMBL" id="JABEPP010000005">
    <property type="protein sequence ID" value="NNM74123.1"/>
    <property type="molecule type" value="Genomic_DNA"/>
</dbReference>
<feature type="domain" description="Leucine-binding protein" evidence="5">
    <location>
        <begin position="34"/>
        <end position="370"/>
    </location>
</feature>
<feature type="signal peptide" evidence="4">
    <location>
        <begin position="1"/>
        <end position="29"/>
    </location>
</feature>
<keyword evidence="2 4" id="KW-0732">Signal</keyword>
<reference evidence="6 7" key="1">
    <citation type="submission" date="2020-04" db="EMBL/GenBank/DDBJ databases">
        <title>Enterovirga sp. isolate from soil.</title>
        <authorList>
            <person name="Chea S."/>
            <person name="Kim D.-U."/>
        </authorList>
    </citation>
    <scope>NUCLEOTIDE SEQUENCE [LARGE SCALE GENOMIC DNA]</scope>
    <source>
        <strain evidence="6 7">DB1703</strain>
    </source>
</reference>
<sequence>MARQVRTTRRAAVIGGALALGLGFQAGHAAERGPVKIGVLGDLSSAYSNVGGRHLVEAVKMAVEDFGGSVLGQPIEILSADTQLKPDVASTTARRWFDEGVDVLVDIPSTNMTFAVTPLAEDRKRVVLATSAASSDITGAKCSPVVAHWTYDTYANARSAGAVLLEQGAKNWFILNQDTATGVGVERDITELVTQKGGKIVGSVKAPLETTDFSSYLLRAQSAKPDIIAFAPAGAAGVNAIKQANEFGLKQGGTRFVSVFMMPDDVKSLGLEAAQGLIYATAFDASLNEQTKAFAERFRQRAGKVPNMNMVGSYSAVLHYLKAVQAVGTTNSDKVMPKMREMPVRDVFTQDGELRIDGRMAHSMFVMQVKSPAESKDEWDLAKVIATVPASVAVRPLNAGGCPLVK</sequence>
<evidence type="ECO:0000256" key="1">
    <source>
        <dbReference type="ARBA" id="ARBA00010062"/>
    </source>
</evidence>
<dbReference type="InterPro" id="IPR051010">
    <property type="entry name" value="BCAA_transport"/>
</dbReference>
<evidence type="ECO:0000313" key="6">
    <source>
        <dbReference type="EMBL" id="NNM74123.1"/>
    </source>
</evidence>
<evidence type="ECO:0000259" key="5">
    <source>
        <dbReference type="Pfam" id="PF13458"/>
    </source>
</evidence>
<evidence type="ECO:0000313" key="7">
    <source>
        <dbReference type="Proteomes" id="UP000564885"/>
    </source>
</evidence>
<comment type="caution">
    <text evidence="6">The sequence shown here is derived from an EMBL/GenBank/DDBJ whole genome shotgun (WGS) entry which is preliminary data.</text>
</comment>
<evidence type="ECO:0000256" key="3">
    <source>
        <dbReference type="ARBA" id="ARBA00022970"/>
    </source>
</evidence>
<gene>
    <name evidence="6" type="ORF">HJG44_17245</name>
</gene>
<evidence type="ECO:0000256" key="2">
    <source>
        <dbReference type="ARBA" id="ARBA00022729"/>
    </source>
</evidence>
<protein>
    <submittedName>
        <fullName evidence="6">ABC transporter substrate-binding protein</fullName>
    </submittedName>
</protein>
<keyword evidence="3" id="KW-0813">Transport</keyword>
<evidence type="ECO:0000256" key="4">
    <source>
        <dbReference type="SAM" id="SignalP"/>
    </source>
</evidence>
<proteinExistence type="inferred from homology"/>
<dbReference type="SUPFAM" id="SSF53822">
    <property type="entry name" value="Periplasmic binding protein-like I"/>
    <property type="match status" value="1"/>
</dbReference>
<dbReference type="Gene3D" id="3.40.50.2300">
    <property type="match status" value="2"/>
</dbReference>
<name>A0A849IJK7_9HYPH</name>
<accession>A0A849IJK7</accession>
<feature type="chain" id="PRO_5032905663" evidence="4">
    <location>
        <begin position="30"/>
        <end position="406"/>
    </location>
</feature>
<dbReference type="InterPro" id="IPR028081">
    <property type="entry name" value="Leu-bd"/>
</dbReference>
<organism evidence="6 7">
    <name type="scientific">Enterovirga aerilata</name>
    <dbReference type="NCBI Taxonomy" id="2730920"/>
    <lineage>
        <taxon>Bacteria</taxon>
        <taxon>Pseudomonadati</taxon>
        <taxon>Pseudomonadota</taxon>
        <taxon>Alphaproteobacteria</taxon>
        <taxon>Hyphomicrobiales</taxon>
        <taxon>Methylobacteriaceae</taxon>
        <taxon>Enterovirga</taxon>
    </lineage>
</organism>